<dbReference type="EMBL" id="MN739051">
    <property type="protein sequence ID" value="QHS86170.1"/>
    <property type="molecule type" value="Genomic_DNA"/>
</dbReference>
<reference evidence="1" key="1">
    <citation type="journal article" date="2020" name="Nature">
        <title>Giant virus diversity and host interactions through global metagenomics.</title>
        <authorList>
            <person name="Schulz F."/>
            <person name="Roux S."/>
            <person name="Paez-Espino D."/>
            <person name="Jungbluth S."/>
            <person name="Walsh D.A."/>
            <person name="Denef V.J."/>
            <person name="McMahon K.D."/>
            <person name="Konstantinidis K.T."/>
            <person name="Eloe-Fadrosh E.A."/>
            <person name="Kyrpides N.C."/>
            <person name="Woyke T."/>
        </authorList>
    </citation>
    <scope>NUCLEOTIDE SEQUENCE</scope>
    <source>
        <strain evidence="1">GVMAG-M-3300009185-7</strain>
    </source>
</reference>
<protein>
    <submittedName>
        <fullName evidence="1">Uncharacterized protein</fullName>
    </submittedName>
</protein>
<sequence>MGGFLLLRVNAGLNDALSLLWKHTELAKREGRTIIFVLEAYTACNLDDVIDFSNYPVPVLCGTSHYDKITYSTIHPACFGYDFKKKPNSATSDGTIAIDGVPSNFDIRESYPPSTLLVFAGCGNFGFSLEVFKHIKLRPHLVDRIRSLRSSLPGDYISIHLRATDHPEQNRRNELQKIDSFLASNPGKTAYLACDNMPLMKSLSEKYSQIIKSPTFIDVPISGAPLHYEEGHKDPLCIEKALVDIFVCASAANFLPSVGGYTRLIEDLYKSKDLLHSLI</sequence>
<proteinExistence type="predicted"/>
<dbReference type="Gene3D" id="3.40.50.11350">
    <property type="match status" value="1"/>
</dbReference>
<accession>A0A6C0B2A8</accession>
<evidence type="ECO:0000313" key="1">
    <source>
        <dbReference type="EMBL" id="QHS86170.1"/>
    </source>
</evidence>
<organism evidence="1">
    <name type="scientific">viral metagenome</name>
    <dbReference type="NCBI Taxonomy" id="1070528"/>
    <lineage>
        <taxon>unclassified sequences</taxon>
        <taxon>metagenomes</taxon>
        <taxon>organismal metagenomes</taxon>
    </lineage>
</organism>
<name>A0A6C0B2A8_9ZZZZ</name>
<dbReference type="AlphaFoldDB" id="A0A6C0B2A8"/>